<dbReference type="HOGENOM" id="CLU_873521_0_0_0"/>
<dbReference type="InterPro" id="IPR006675">
    <property type="entry name" value="HDIG_dom"/>
</dbReference>
<dbReference type="OrthoDB" id="10822at2"/>
<evidence type="ECO:0000313" key="3">
    <source>
        <dbReference type="EMBL" id="AFZ66469.1"/>
    </source>
</evidence>
<proteinExistence type="predicted"/>
<feature type="domain" description="HD-GYP" evidence="2">
    <location>
        <begin position="133"/>
        <end position="318"/>
    </location>
</feature>
<dbReference type="SMART" id="SM00471">
    <property type="entry name" value="HDc"/>
    <property type="match status" value="1"/>
</dbReference>
<dbReference type="InterPro" id="IPR037522">
    <property type="entry name" value="HD_GYP_dom"/>
</dbReference>
<dbReference type="STRING" id="937777.Deipe_0900"/>
<reference evidence="4" key="1">
    <citation type="submission" date="2012-03" db="EMBL/GenBank/DDBJ databases">
        <title>Complete sequence of chromosome of Deinococcus peraridilitoris DSM 19664.</title>
        <authorList>
            <person name="Lucas S."/>
            <person name="Copeland A."/>
            <person name="Lapidus A."/>
            <person name="Glavina del Rio T."/>
            <person name="Dalin E."/>
            <person name="Tice H."/>
            <person name="Bruce D."/>
            <person name="Goodwin L."/>
            <person name="Pitluck S."/>
            <person name="Peters L."/>
            <person name="Mikhailova N."/>
            <person name="Lu M."/>
            <person name="Kyrpides N."/>
            <person name="Mavromatis K."/>
            <person name="Ivanova N."/>
            <person name="Brettin T."/>
            <person name="Detter J.C."/>
            <person name="Han C."/>
            <person name="Larimer F."/>
            <person name="Land M."/>
            <person name="Hauser L."/>
            <person name="Markowitz V."/>
            <person name="Cheng J.-F."/>
            <person name="Hugenholtz P."/>
            <person name="Woyke T."/>
            <person name="Wu D."/>
            <person name="Pukall R."/>
            <person name="Steenblock K."/>
            <person name="Brambilla E."/>
            <person name="Klenk H.-P."/>
            <person name="Eisen J.A."/>
        </authorList>
    </citation>
    <scope>NUCLEOTIDE SEQUENCE [LARGE SCALE GENOMIC DNA]</scope>
    <source>
        <strain evidence="4">DSM 19664 / LMG 22246 / CIP 109416 / KR-200</strain>
    </source>
</reference>
<evidence type="ECO:0000259" key="2">
    <source>
        <dbReference type="PROSITE" id="PS51832"/>
    </source>
</evidence>
<name>K9ZZ39_DEIPD</name>
<dbReference type="PANTHER" id="PTHR45228">
    <property type="entry name" value="CYCLIC DI-GMP PHOSPHODIESTERASE TM_0186-RELATED"/>
    <property type="match status" value="1"/>
</dbReference>
<evidence type="ECO:0000313" key="4">
    <source>
        <dbReference type="Proteomes" id="UP000010467"/>
    </source>
</evidence>
<dbReference type="eggNOG" id="COG3437">
    <property type="taxonomic scope" value="Bacteria"/>
</dbReference>
<dbReference type="NCBIfam" id="TIGR00277">
    <property type="entry name" value="HDIG"/>
    <property type="match status" value="1"/>
</dbReference>
<protein>
    <submittedName>
        <fullName evidence="3">Putative domain HDIG-containing protein</fullName>
    </submittedName>
</protein>
<keyword evidence="4" id="KW-1185">Reference proteome</keyword>
<dbReference type="Proteomes" id="UP000010467">
    <property type="component" value="Chromosome"/>
</dbReference>
<dbReference type="Gene3D" id="1.10.3210.10">
    <property type="entry name" value="Hypothetical protein af1432"/>
    <property type="match status" value="1"/>
</dbReference>
<accession>K9ZZ39</accession>
<sequence length="318" mass="35690">MIGDPAEMSELPVTPRERQDAPFAEVAQPAQLTSAWEGHPQALFVAERDRITHAAGAWLELFTLDPADIRGRGVKELFGRELRGEGSLDRVPVAGVTGTRLARLVWREQNGRVTGSLEPHAVLARRTFDLEMQLAAREESLEEVLRAFGRMASQDEQHVARVEEYATRLADALALAPADRLALRWGAMLHDVGKLRVPHEVLAKEGALSEEEVKLVRRHPQWGVRVLSHFTFLPQLVLEIVLTHHERFDGTGYPMRLEGEAIPRLARMLAVCDVFDALTSNRPYRNATPYSQAVAYLHEQRGKQFDAEIVDAFVALFE</sequence>
<dbReference type="SUPFAM" id="SSF109604">
    <property type="entry name" value="HD-domain/PDEase-like"/>
    <property type="match status" value="1"/>
</dbReference>
<dbReference type="AlphaFoldDB" id="K9ZZ39"/>
<dbReference type="InterPro" id="IPR003607">
    <property type="entry name" value="HD/PDEase_dom"/>
</dbReference>
<dbReference type="Pfam" id="PF13487">
    <property type="entry name" value="HD_5"/>
    <property type="match status" value="1"/>
</dbReference>
<dbReference type="CDD" id="cd00077">
    <property type="entry name" value="HDc"/>
    <property type="match status" value="1"/>
</dbReference>
<gene>
    <name evidence="3" type="ordered locus">Deipe_0900</name>
</gene>
<organism evidence="3 4">
    <name type="scientific">Deinococcus peraridilitoris (strain DSM 19664 / LMG 22246 / CIP 109416 / KR-200)</name>
    <dbReference type="NCBI Taxonomy" id="937777"/>
    <lineage>
        <taxon>Bacteria</taxon>
        <taxon>Thermotogati</taxon>
        <taxon>Deinococcota</taxon>
        <taxon>Deinococci</taxon>
        <taxon>Deinococcales</taxon>
        <taxon>Deinococcaceae</taxon>
        <taxon>Deinococcus</taxon>
    </lineage>
</organism>
<dbReference type="InterPro" id="IPR052020">
    <property type="entry name" value="Cyclic_di-GMP/3'3'-cGAMP_PDE"/>
</dbReference>
<evidence type="ECO:0000256" key="1">
    <source>
        <dbReference type="SAM" id="MobiDB-lite"/>
    </source>
</evidence>
<feature type="region of interest" description="Disordered" evidence="1">
    <location>
        <begin position="1"/>
        <end position="20"/>
    </location>
</feature>
<dbReference type="PROSITE" id="PS51832">
    <property type="entry name" value="HD_GYP"/>
    <property type="match status" value="1"/>
</dbReference>
<dbReference type="PATRIC" id="fig|937777.3.peg.909"/>
<dbReference type="KEGG" id="dpd:Deipe_0900"/>
<dbReference type="EMBL" id="CP003382">
    <property type="protein sequence ID" value="AFZ66469.1"/>
    <property type="molecule type" value="Genomic_DNA"/>
</dbReference>